<accession>A0A7V0Z611</accession>
<dbReference type="PANTHER" id="PTHR42754:SF1">
    <property type="entry name" value="LIPOPROTEIN"/>
    <property type="match status" value="1"/>
</dbReference>
<reference evidence="1" key="1">
    <citation type="journal article" date="2020" name="mSystems">
        <title>Genome- and Community-Level Interaction Insights into Carbon Utilization and Element Cycling Functions of Hydrothermarchaeota in Hydrothermal Sediment.</title>
        <authorList>
            <person name="Zhou Z."/>
            <person name="Liu Y."/>
            <person name="Xu W."/>
            <person name="Pan J."/>
            <person name="Luo Z.H."/>
            <person name="Li M."/>
        </authorList>
    </citation>
    <scope>NUCLEOTIDE SEQUENCE [LARGE SCALE GENOMIC DNA]</scope>
    <source>
        <strain evidence="1">SpSt-258</strain>
    </source>
</reference>
<protein>
    <recommendedName>
        <fullName evidence="2">Bulb-type lectin domain-containing protein</fullName>
    </recommendedName>
</protein>
<dbReference type="EMBL" id="DSKY01000018">
    <property type="protein sequence ID" value="HDY59322.1"/>
    <property type="molecule type" value="Genomic_DNA"/>
</dbReference>
<dbReference type="PANTHER" id="PTHR42754">
    <property type="entry name" value="ENDOGLUCANASE"/>
    <property type="match status" value="1"/>
</dbReference>
<name>A0A7V0Z611_UNCW3</name>
<dbReference type="AlphaFoldDB" id="A0A7V0Z611"/>
<sequence length="210" mass="22944">MKTDASGDTLWTKTYGRPDNDRDNTIIPTHNGDYLIGATMTSFDPSGRYDIWLIKIDSLGNTIWARVYGGDGYGWLSSSESVIESDDNGYIIVGTTTSFGAGARDIYLIKTDSIGNIQWTKTFGGLEFDDGWLVQQTADGGYIIAGMTNSFGAGNTDAYLIKTDENGDTIWTRTYGGSDWDDVRTVLQTPCGGIYSLVIPNHSAMDAMFM</sequence>
<organism evidence="1">
    <name type="scientific">candidate division WOR-3 bacterium</name>
    <dbReference type="NCBI Taxonomy" id="2052148"/>
    <lineage>
        <taxon>Bacteria</taxon>
        <taxon>Bacteria division WOR-3</taxon>
    </lineage>
</organism>
<comment type="caution">
    <text evidence="1">The sequence shown here is derived from an EMBL/GenBank/DDBJ whole genome shotgun (WGS) entry which is preliminary data.</text>
</comment>
<evidence type="ECO:0008006" key="2">
    <source>
        <dbReference type="Google" id="ProtNLM"/>
    </source>
</evidence>
<proteinExistence type="predicted"/>
<gene>
    <name evidence="1" type="ORF">ENP86_07215</name>
</gene>
<evidence type="ECO:0000313" key="1">
    <source>
        <dbReference type="EMBL" id="HDY59322.1"/>
    </source>
</evidence>